<keyword evidence="6" id="KW-0732">Signal</keyword>
<organism evidence="8 9">
    <name type="scientific">Cutibacterium equinum</name>
    <dbReference type="NCBI Taxonomy" id="3016342"/>
    <lineage>
        <taxon>Bacteria</taxon>
        <taxon>Bacillati</taxon>
        <taxon>Actinomycetota</taxon>
        <taxon>Actinomycetes</taxon>
        <taxon>Propionibacteriales</taxon>
        <taxon>Propionibacteriaceae</taxon>
        <taxon>Cutibacterium</taxon>
    </lineage>
</organism>
<evidence type="ECO:0000259" key="7">
    <source>
        <dbReference type="Pfam" id="PF12849"/>
    </source>
</evidence>
<evidence type="ECO:0000313" key="9">
    <source>
        <dbReference type="Proteomes" id="UP001212097"/>
    </source>
</evidence>
<dbReference type="Proteomes" id="UP001212097">
    <property type="component" value="Chromosome"/>
</dbReference>
<dbReference type="PROSITE" id="PS51257">
    <property type="entry name" value="PROKAR_LIPOPROTEIN"/>
    <property type="match status" value="1"/>
</dbReference>
<evidence type="ECO:0000256" key="5">
    <source>
        <dbReference type="SAM" id="MobiDB-lite"/>
    </source>
</evidence>
<evidence type="ECO:0000313" key="8">
    <source>
        <dbReference type="EMBL" id="WCC80254.1"/>
    </source>
</evidence>
<dbReference type="InterPro" id="IPR050962">
    <property type="entry name" value="Phosphate-bind_PstS"/>
</dbReference>
<keyword evidence="9" id="KW-1185">Reference proteome</keyword>
<feature type="signal peptide" evidence="6">
    <location>
        <begin position="1"/>
        <end position="23"/>
    </location>
</feature>
<gene>
    <name evidence="8" type="primary">pstS</name>
    <name evidence="8" type="ORF">O6R08_01530</name>
</gene>
<sequence>MTNRLAKITALAAISAISLTACGADGDKEASPSPSSSEATSAAASDASSATSEASESSDSAADAASFKPACPGGSISGAGSSAQLNAINQVISDYKAACSSATINYSPTGSGAGVKSFIGKQTDWAGSDSVLNKDKGEPDKAKQRCNAEPWHMPMAAGPIAVVYNVEGVKDLTLSTPTLAKIFSGAIKKWDDEAIKKENPSAKLPSAQIEVFYRKDESGTTDNFTQFLNKAAGDIWTEKHSKTWKGAGKGADKSAGIAQAVKDTKNSISYDEWSYATKNNLDMAAIDNGNGPVKLTGESAGKAVSAAKVVGQGNDLQLELQYKDTPAGVYPAVLVTYEIACSKGEDAGKTALLKDFLSFYASEQEQKKIQDAGYAPLPSDVASKVLASAQALS</sequence>
<keyword evidence="3 4" id="KW-0592">Phosphate transport</keyword>
<feature type="chain" id="PRO_5046880623" description="Phosphate-binding protein" evidence="6">
    <location>
        <begin position="24"/>
        <end position="393"/>
    </location>
</feature>
<evidence type="ECO:0000256" key="2">
    <source>
        <dbReference type="ARBA" id="ARBA00022448"/>
    </source>
</evidence>
<feature type="domain" description="PBP" evidence="7">
    <location>
        <begin position="71"/>
        <end position="363"/>
    </location>
</feature>
<dbReference type="CDD" id="cd13565">
    <property type="entry name" value="PBP2_PstS"/>
    <property type="match status" value="1"/>
</dbReference>
<keyword evidence="2 4" id="KW-0813">Transport</keyword>
<evidence type="ECO:0000256" key="4">
    <source>
        <dbReference type="PIRNR" id="PIRNR002756"/>
    </source>
</evidence>
<reference evidence="8 9" key="1">
    <citation type="submission" date="2023-06" db="EMBL/GenBank/DDBJ databases">
        <title>The Gram-positive Non-spore-bearing Anaerobic Bacilli of Human Feces.</title>
        <authorList>
            <person name="Eggerth A.H."/>
        </authorList>
    </citation>
    <scope>NUCLEOTIDE SEQUENCE [LARGE SCALE GENOMIC DNA]</scope>
    <source>
        <strain evidence="8 9">CBA3108</strain>
    </source>
</reference>
<feature type="region of interest" description="Disordered" evidence="5">
    <location>
        <begin position="25"/>
        <end position="66"/>
    </location>
</feature>
<dbReference type="EMBL" id="CP115668">
    <property type="protein sequence ID" value="WCC80254.1"/>
    <property type="molecule type" value="Genomic_DNA"/>
</dbReference>
<dbReference type="SUPFAM" id="SSF53850">
    <property type="entry name" value="Periplasmic binding protein-like II"/>
    <property type="match status" value="1"/>
</dbReference>
<comment type="similarity">
    <text evidence="1 4">Belongs to the PstS family.</text>
</comment>
<evidence type="ECO:0000256" key="1">
    <source>
        <dbReference type="ARBA" id="ARBA00008725"/>
    </source>
</evidence>
<feature type="compositionally biased region" description="Low complexity" evidence="5">
    <location>
        <begin position="31"/>
        <end position="66"/>
    </location>
</feature>
<protein>
    <recommendedName>
        <fullName evidence="4">Phosphate-binding protein</fullName>
    </recommendedName>
</protein>
<dbReference type="RefSeq" id="WP_271418435.1">
    <property type="nucleotide sequence ID" value="NZ_CP115668.1"/>
</dbReference>
<dbReference type="Pfam" id="PF12849">
    <property type="entry name" value="PBP_like_2"/>
    <property type="match status" value="1"/>
</dbReference>
<dbReference type="PIRSF" id="PIRSF002756">
    <property type="entry name" value="PstS"/>
    <property type="match status" value="1"/>
</dbReference>
<dbReference type="Gene3D" id="3.40.190.10">
    <property type="entry name" value="Periplasmic binding protein-like II"/>
    <property type="match status" value="2"/>
</dbReference>
<name>A0ABY7R0E1_9ACTN</name>
<proteinExistence type="inferred from homology"/>
<dbReference type="NCBIfam" id="TIGR00975">
    <property type="entry name" value="3a0107s03"/>
    <property type="match status" value="1"/>
</dbReference>
<evidence type="ECO:0000256" key="6">
    <source>
        <dbReference type="SAM" id="SignalP"/>
    </source>
</evidence>
<dbReference type="PANTHER" id="PTHR42996">
    <property type="entry name" value="PHOSPHATE-BINDING PROTEIN PSTS"/>
    <property type="match status" value="1"/>
</dbReference>
<dbReference type="InterPro" id="IPR024370">
    <property type="entry name" value="PBP_domain"/>
</dbReference>
<dbReference type="InterPro" id="IPR005673">
    <property type="entry name" value="ABC_phos-bd_PstS"/>
</dbReference>
<dbReference type="PANTHER" id="PTHR42996:SF1">
    <property type="entry name" value="PHOSPHATE-BINDING PROTEIN PSTS"/>
    <property type="match status" value="1"/>
</dbReference>
<accession>A0ABY7R0E1</accession>
<evidence type="ECO:0000256" key="3">
    <source>
        <dbReference type="ARBA" id="ARBA00022592"/>
    </source>
</evidence>